<dbReference type="InterPro" id="IPR051399">
    <property type="entry name" value="RNA-guided_DNA_endo/Transpos"/>
</dbReference>
<evidence type="ECO:0000256" key="2">
    <source>
        <dbReference type="ARBA" id="ARBA00011044"/>
    </source>
</evidence>
<keyword evidence="9" id="KW-1185">Reference proteome</keyword>
<keyword evidence="4" id="KW-0238">DNA-binding</keyword>
<evidence type="ECO:0000259" key="7">
    <source>
        <dbReference type="Pfam" id="PF07282"/>
    </source>
</evidence>
<gene>
    <name evidence="8" type="primary">tnpB</name>
    <name evidence="8" type="ORF">HUG20_12240</name>
</gene>
<dbReference type="PANTHER" id="PTHR30405:SF11">
    <property type="entry name" value="RNA-GUIDED DNA ENDONUCLEASE RV2885C-RELATED"/>
    <property type="match status" value="1"/>
</dbReference>
<dbReference type="Pfam" id="PF01385">
    <property type="entry name" value="OrfB_IS605"/>
    <property type="match status" value="1"/>
</dbReference>
<proteinExistence type="inferred from homology"/>
<evidence type="ECO:0000259" key="6">
    <source>
        <dbReference type="Pfam" id="PF01385"/>
    </source>
</evidence>
<keyword evidence="3" id="KW-0815">Transposition</keyword>
<evidence type="ECO:0000256" key="1">
    <source>
        <dbReference type="ARBA" id="ARBA00008761"/>
    </source>
</evidence>
<organism evidence="8 9">
    <name type="scientific">Salicibibacter cibi</name>
    <dbReference type="NCBI Taxonomy" id="2743001"/>
    <lineage>
        <taxon>Bacteria</taxon>
        <taxon>Bacillati</taxon>
        <taxon>Bacillota</taxon>
        <taxon>Bacilli</taxon>
        <taxon>Bacillales</taxon>
        <taxon>Bacillaceae</taxon>
        <taxon>Salicibibacter</taxon>
    </lineage>
</organism>
<dbReference type="InterPro" id="IPR010095">
    <property type="entry name" value="Cas12f1-like_TNB"/>
</dbReference>
<accession>A0A7T6ZC62</accession>
<evidence type="ECO:0000313" key="8">
    <source>
        <dbReference type="EMBL" id="QQK80590.1"/>
    </source>
</evidence>
<dbReference type="NCBIfam" id="NF040570">
    <property type="entry name" value="guided_TnpB"/>
    <property type="match status" value="1"/>
</dbReference>
<dbReference type="GO" id="GO:0006310">
    <property type="term" value="P:DNA recombination"/>
    <property type="evidence" value="ECO:0007669"/>
    <property type="project" value="UniProtKB-KW"/>
</dbReference>
<sequence>MKLTLTAKIKIIPTSEQENTLRQTAHAYRDACNNVSEVVFNENTLVQAKLHKLTYKELRSTFGLKSQMAQSVLKTVIAKYKTTKSNGYERSKVQFKKPQFDLVFNRDYSLTKGLFSVNTLAGRIKIPFHTKGLESYFDGTWTFGTAKLVNKYGNWFLHIPVSKEVEETNLHTTNQVVGIDMGVNFTATTFDSKGKSCFFNGKQIKHKRAKYKQMRKELQEKQTPSARKRLKEIGQRENRWMQDVNHCISKALVDTYGKDTLFVMENLTGVRNATEKVRVKDRYQTVSWSFYDLRQKIEYKALKNESLGIAVDPKYTSQTCPKCGHTEKANRNKKTHTFCCQTCRYTSNDDRIGAMNLQRKGIEYIVEETART</sequence>
<feature type="domain" description="Probable transposase IS891/IS1136/IS1341" evidence="6">
    <location>
        <begin position="158"/>
        <end position="258"/>
    </location>
</feature>
<dbReference type="NCBIfam" id="TIGR01766">
    <property type="entry name" value="IS200/IS605 family accessory protein TnpB-like domain"/>
    <property type="match status" value="1"/>
</dbReference>
<evidence type="ECO:0000313" key="9">
    <source>
        <dbReference type="Proteomes" id="UP000595349"/>
    </source>
</evidence>
<comment type="similarity">
    <text evidence="2">In the N-terminal section; belongs to the transposase 2 family.</text>
</comment>
<dbReference type="Proteomes" id="UP000595349">
    <property type="component" value="Chromosome"/>
</dbReference>
<protein>
    <submittedName>
        <fullName evidence="8">IS200/IS605 family element transposase accessory protein TnpB</fullName>
    </submittedName>
</protein>
<dbReference type="Pfam" id="PF07282">
    <property type="entry name" value="Cas12f1-like_TNB"/>
    <property type="match status" value="1"/>
</dbReference>
<reference evidence="8 9" key="1">
    <citation type="submission" date="2020-06" db="EMBL/GenBank/DDBJ databases">
        <title>Genomic analysis of Salicibibacter sp. NKC21-4.</title>
        <authorList>
            <person name="Oh Y.J."/>
        </authorList>
    </citation>
    <scope>NUCLEOTIDE SEQUENCE [LARGE SCALE GENOMIC DNA]</scope>
    <source>
        <strain evidence="8 9">NKC21-4</strain>
    </source>
</reference>
<name>A0A7T6ZC62_9BACI</name>
<dbReference type="EMBL" id="CP054706">
    <property type="protein sequence ID" value="QQK80590.1"/>
    <property type="molecule type" value="Genomic_DNA"/>
</dbReference>
<dbReference type="PANTHER" id="PTHR30405">
    <property type="entry name" value="TRANSPOSASE"/>
    <property type="match status" value="1"/>
</dbReference>
<dbReference type="KEGG" id="scib:HUG20_12240"/>
<dbReference type="AlphaFoldDB" id="A0A7T6ZC62"/>
<comment type="similarity">
    <text evidence="1">In the C-terminal section; belongs to the transposase 35 family.</text>
</comment>
<keyword evidence="5" id="KW-0233">DNA recombination</keyword>
<dbReference type="RefSeq" id="WP_200084959.1">
    <property type="nucleotide sequence ID" value="NZ_CP054706.1"/>
</dbReference>
<dbReference type="GO" id="GO:0003677">
    <property type="term" value="F:DNA binding"/>
    <property type="evidence" value="ECO:0007669"/>
    <property type="project" value="UniProtKB-KW"/>
</dbReference>
<feature type="domain" description="Cas12f1-like TNB" evidence="7">
    <location>
        <begin position="290"/>
        <end position="357"/>
    </location>
</feature>
<dbReference type="InterPro" id="IPR001959">
    <property type="entry name" value="Transposase"/>
</dbReference>
<evidence type="ECO:0000256" key="3">
    <source>
        <dbReference type="ARBA" id="ARBA00022578"/>
    </source>
</evidence>
<evidence type="ECO:0000256" key="4">
    <source>
        <dbReference type="ARBA" id="ARBA00023125"/>
    </source>
</evidence>
<dbReference type="GO" id="GO:0032196">
    <property type="term" value="P:transposition"/>
    <property type="evidence" value="ECO:0007669"/>
    <property type="project" value="UniProtKB-KW"/>
</dbReference>
<evidence type="ECO:0000256" key="5">
    <source>
        <dbReference type="ARBA" id="ARBA00023172"/>
    </source>
</evidence>